<feature type="domain" description="LysM" evidence="2">
    <location>
        <begin position="19"/>
        <end position="62"/>
    </location>
</feature>
<evidence type="ECO:0000313" key="3">
    <source>
        <dbReference type="EMBL" id="GGK20312.1"/>
    </source>
</evidence>
<keyword evidence="4" id="KW-1185">Reference proteome</keyword>
<comment type="function">
    <text evidence="1">Lytic transglycosylase with a strong preference for naked glycan strands that lack stem peptides.</text>
</comment>
<dbReference type="SUPFAM" id="SSF54106">
    <property type="entry name" value="LysM domain"/>
    <property type="match status" value="1"/>
</dbReference>
<protein>
    <recommendedName>
        <fullName evidence="1">Probable endolytic peptidoglycan transglycosylase RlpA</fullName>
        <ecNumber evidence="1">4.2.2.-</ecNumber>
    </recommendedName>
</protein>
<proteinExistence type="inferred from homology"/>
<dbReference type="InterPro" id="IPR009009">
    <property type="entry name" value="RlpA-like_DPBB"/>
</dbReference>
<evidence type="ECO:0000313" key="4">
    <source>
        <dbReference type="Proteomes" id="UP000647587"/>
    </source>
</evidence>
<dbReference type="PANTHER" id="PTHR34183">
    <property type="entry name" value="ENDOLYTIC PEPTIDOGLYCAN TRANSGLYCOSYLASE RLPA"/>
    <property type="match status" value="1"/>
</dbReference>
<evidence type="ECO:0000259" key="2">
    <source>
        <dbReference type="PROSITE" id="PS51782"/>
    </source>
</evidence>
<keyword evidence="1" id="KW-0456">Lyase</keyword>
<comment type="similarity">
    <text evidence="1">Belongs to the RlpA family.</text>
</comment>
<dbReference type="Pfam" id="PF03330">
    <property type="entry name" value="DPBB_1"/>
    <property type="match status" value="1"/>
</dbReference>
<comment type="caution">
    <text evidence="3">The sequence shown here is derived from an EMBL/GenBank/DDBJ whole genome shotgun (WGS) entry which is preliminary data.</text>
</comment>
<dbReference type="CDD" id="cd22268">
    <property type="entry name" value="DPBB_RlpA-like"/>
    <property type="match status" value="1"/>
</dbReference>
<dbReference type="InterPro" id="IPR036779">
    <property type="entry name" value="LysM_dom_sf"/>
</dbReference>
<dbReference type="CDD" id="cd00118">
    <property type="entry name" value="LysM"/>
    <property type="match status" value="1"/>
</dbReference>
<dbReference type="Gene3D" id="3.10.350.10">
    <property type="entry name" value="LysM domain"/>
    <property type="match status" value="1"/>
</dbReference>
<organism evidence="3 4">
    <name type="scientific">Deinococcus malanensis</name>
    <dbReference type="NCBI Taxonomy" id="1706855"/>
    <lineage>
        <taxon>Bacteria</taxon>
        <taxon>Thermotogati</taxon>
        <taxon>Deinococcota</taxon>
        <taxon>Deinococci</taxon>
        <taxon>Deinococcales</taxon>
        <taxon>Deinococcaceae</taxon>
        <taxon>Deinococcus</taxon>
    </lineage>
</organism>
<dbReference type="RefSeq" id="WP_189005520.1">
    <property type="nucleotide sequence ID" value="NZ_BMPP01000004.1"/>
</dbReference>
<dbReference type="SUPFAM" id="SSF50685">
    <property type="entry name" value="Barwin-like endoglucanases"/>
    <property type="match status" value="1"/>
</dbReference>
<dbReference type="HAMAP" id="MF_02071">
    <property type="entry name" value="RlpA"/>
    <property type="match status" value="1"/>
</dbReference>
<keyword evidence="1" id="KW-0961">Cell wall biogenesis/degradation</keyword>
<dbReference type="PROSITE" id="PS51782">
    <property type="entry name" value="LYSM"/>
    <property type="match status" value="1"/>
</dbReference>
<dbReference type="InterPro" id="IPR018392">
    <property type="entry name" value="LysM"/>
</dbReference>
<name>A0ABQ2EPN3_9DEIO</name>
<dbReference type="EC" id="4.2.2.-" evidence="1"/>
<accession>A0ABQ2EPN3</accession>
<dbReference type="SMART" id="SM00257">
    <property type="entry name" value="LysM"/>
    <property type="match status" value="1"/>
</dbReference>
<dbReference type="EMBL" id="BMPP01000004">
    <property type="protein sequence ID" value="GGK20312.1"/>
    <property type="molecule type" value="Genomic_DNA"/>
</dbReference>
<dbReference type="Pfam" id="PF01476">
    <property type="entry name" value="LysM"/>
    <property type="match status" value="1"/>
</dbReference>
<dbReference type="InterPro" id="IPR034718">
    <property type="entry name" value="RlpA"/>
</dbReference>
<dbReference type="InterPro" id="IPR036908">
    <property type="entry name" value="RlpA-like_sf"/>
</dbReference>
<dbReference type="PANTHER" id="PTHR34183:SF8">
    <property type="entry name" value="ENDOLYTIC PEPTIDOGLYCAN TRANSGLYCOSYLASE RLPA-RELATED"/>
    <property type="match status" value="1"/>
</dbReference>
<evidence type="ECO:0000256" key="1">
    <source>
        <dbReference type="HAMAP-Rule" id="MF_02071"/>
    </source>
</evidence>
<reference evidence="4" key="1">
    <citation type="journal article" date="2019" name="Int. J. Syst. Evol. Microbiol.">
        <title>The Global Catalogue of Microorganisms (GCM) 10K type strain sequencing project: providing services to taxonomists for standard genome sequencing and annotation.</title>
        <authorList>
            <consortium name="The Broad Institute Genomics Platform"/>
            <consortium name="The Broad Institute Genome Sequencing Center for Infectious Disease"/>
            <person name="Wu L."/>
            <person name="Ma J."/>
        </authorList>
    </citation>
    <scope>NUCLEOTIDE SEQUENCE [LARGE SCALE GENOMIC DNA]</scope>
    <source>
        <strain evidence="4">JCM 30331</strain>
    </source>
</reference>
<gene>
    <name evidence="1" type="primary">rlpA</name>
    <name evidence="3" type="ORF">GCM10008955_12150</name>
</gene>
<sequence>MKKALLLATLMLGVAEAERVYRVKAGDTLWSVAQSHGTTVQSVLALNGLANATIRVGEVLRLPGTTVTSPREIPATPPAASAVFQRGQAAYYGGRRDHRTPMTAAHLTLPFGTWVRVTHARTGRSVMVMINDRGPFGIRSRVIDLSTSAARVLGMQSEGVAPVTLTVMSRP</sequence>
<dbReference type="Gene3D" id="2.40.40.10">
    <property type="entry name" value="RlpA-like domain"/>
    <property type="match status" value="1"/>
</dbReference>
<dbReference type="Proteomes" id="UP000647587">
    <property type="component" value="Unassembled WGS sequence"/>
</dbReference>